<evidence type="ECO:0000313" key="3">
    <source>
        <dbReference type="EMBL" id="CAB4593236.1"/>
    </source>
</evidence>
<dbReference type="EMBL" id="CAFBQT010000045">
    <property type="protein sequence ID" value="CAB5062898.1"/>
    <property type="molecule type" value="Genomic_DNA"/>
</dbReference>
<organism evidence="6">
    <name type="scientific">freshwater metagenome</name>
    <dbReference type="NCBI Taxonomy" id="449393"/>
    <lineage>
        <taxon>unclassified sequences</taxon>
        <taxon>metagenomes</taxon>
        <taxon>ecological metagenomes</taxon>
    </lineage>
</organism>
<dbReference type="InterPro" id="IPR017932">
    <property type="entry name" value="GATase_2_dom"/>
</dbReference>
<dbReference type="InterPro" id="IPR029055">
    <property type="entry name" value="Ntn_hydrolases_N"/>
</dbReference>
<evidence type="ECO:0000313" key="7">
    <source>
        <dbReference type="EMBL" id="CAB5062898.1"/>
    </source>
</evidence>
<feature type="domain" description="Glutamine amidotransferase type-2" evidence="2">
    <location>
        <begin position="2"/>
        <end position="248"/>
    </location>
</feature>
<evidence type="ECO:0000313" key="4">
    <source>
        <dbReference type="EMBL" id="CAB4673171.1"/>
    </source>
</evidence>
<evidence type="ECO:0000313" key="6">
    <source>
        <dbReference type="EMBL" id="CAB4790441.1"/>
    </source>
</evidence>
<protein>
    <submittedName>
        <fullName evidence="6">Unannotated protein</fullName>
    </submittedName>
</protein>
<dbReference type="Gene3D" id="3.60.20.10">
    <property type="entry name" value="Glutamine Phosphoribosylpyrophosphate, subunit 1, domain 1"/>
    <property type="match status" value="1"/>
</dbReference>
<evidence type="ECO:0000256" key="1">
    <source>
        <dbReference type="ARBA" id="ARBA00022962"/>
    </source>
</evidence>
<dbReference type="PROSITE" id="PS51278">
    <property type="entry name" value="GATASE_TYPE_2"/>
    <property type="match status" value="1"/>
</dbReference>
<dbReference type="EMBL" id="CAFAAE010000058">
    <property type="protein sequence ID" value="CAB4790441.1"/>
    <property type="molecule type" value="Genomic_DNA"/>
</dbReference>
<evidence type="ECO:0000259" key="2">
    <source>
        <dbReference type="PROSITE" id="PS51278"/>
    </source>
</evidence>
<dbReference type="SUPFAM" id="SSF56235">
    <property type="entry name" value="N-terminal nucleophile aminohydrolases (Ntn hydrolases)"/>
    <property type="match status" value="1"/>
</dbReference>
<reference evidence="6" key="1">
    <citation type="submission" date="2020-05" db="EMBL/GenBank/DDBJ databases">
        <authorList>
            <person name="Chiriac C."/>
            <person name="Salcher M."/>
            <person name="Ghai R."/>
            <person name="Kavagutti S V."/>
        </authorList>
    </citation>
    <scope>NUCLEOTIDE SEQUENCE</scope>
</reference>
<dbReference type="InterPro" id="IPR026869">
    <property type="entry name" value="EgtC-like"/>
</dbReference>
<name>A0A6J6WZ59_9ZZZZ</name>
<gene>
    <name evidence="3" type="ORF">UFOPK1791_00685</name>
    <name evidence="4" type="ORF">UFOPK2312_00685</name>
    <name evidence="5" type="ORF">UFOPK2802_00228</name>
    <name evidence="6" type="ORF">UFOPK2982_00521</name>
    <name evidence="7" type="ORF">UFOPK4355_00497</name>
</gene>
<dbReference type="PANTHER" id="PTHR42824">
    <property type="entry name" value="GLUTAMINE AMIDOTRANSFERASE"/>
    <property type="match status" value="1"/>
</dbReference>
<dbReference type="EMBL" id="CAEZYX010000012">
    <property type="protein sequence ID" value="CAB4736084.1"/>
    <property type="molecule type" value="Genomic_DNA"/>
</dbReference>
<dbReference type="EMBL" id="CAEZWY010000067">
    <property type="protein sequence ID" value="CAB4673171.1"/>
    <property type="molecule type" value="Genomic_DNA"/>
</dbReference>
<dbReference type="EMBL" id="CAEZUF010000057">
    <property type="protein sequence ID" value="CAB4593236.1"/>
    <property type="molecule type" value="Genomic_DNA"/>
</dbReference>
<accession>A0A6J6WZ59</accession>
<dbReference type="CDD" id="cd01908">
    <property type="entry name" value="YafJ"/>
    <property type="match status" value="1"/>
</dbReference>
<dbReference type="PANTHER" id="PTHR42824:SF1">
    <property type="entry name" value="GLUTAMINE AMIDOTRANSFERASE YAFJ-RELATED"/>
    <property type="match status" value="1"/>
</dbReference>
<evidence type="ECO:0000313" key="5">
    <source>
        <dbReference type="EMBL" id="CAB4736084.1"/>
    </source>
</evidence>
<dbReference type="Pfam" id="PF13230">
    <property type="entry name" value="GATase_4"/>
    <property type="match status" value="1"/>
</dbReference>
<sequence length="248" mass="28443">MCRLLGFVSDQKRNFPELFGNDFQEFVELSKVHCDGWGISNIGSDEKVAQMTREPIMAATSDKFKDKIANLSTDGALLHIRWATPGLPIKEENSHPFIYEDITFTHNGAIRPATALNDEIDPKYLALCQGDTDSERYFYFILTEIDKSDFITGIKNAVNYVRKNKDYSSINGMIMNEDYYVVIAEYDLAKIPPIFTEDYYELRFKKSQKSVMVGSSGWNQDGWEILPNHHLLVVNRKTFATEIIELDI</sequence>
<keyword evidence="1" id="KW-0315">Glutamine amidotransferase</keyword>
<proteinExistence type="predicted"/>
<dbReference type="AlphaFoldDB" id="A0A6J6WZ59"/>